<dbReference type="Pfam" id="PF05729">
    <property type="entry name" value="NACHT"/>
    <property type="match status" value="1"/>
</dbReference>
<evidence type="ECO:0000256" key="1">
    <source>
        <dbReference type="SAM" id="MobiDB-lite"/>
    </source>
</evidence>
<feature type="region of interest" description="Disordered" evidence="1">
    <location>
        <begin position="89"/>
        <end position="117"/>
    </location>
</feature>
<organism evidence="3 4">
    <name type="scientific">Amycolatopsis vancoresmycina DSM 44592</name>
    <dbReference type="NCBI Taxonomy" id="1292037"/>
    <lineage>
        <taxon>Bacteria</taxon>
        <taxon>Bacillati</taxon>
        <taxon>Actinomycetota</taxon>
        <taxon>Actinomycetes</taxon>
        <taxon>Pseudonocardiales</taxon>
        <taxon>Pseudonocardiaceae</taxon>
        <taxon>Amycolatopsis</taxon>
    </lineage>
</organism>
<name>R1FZH5_9PSEU</name>
<proteinExistence type="predicted"/>
<dbReference type="PANTHER" id="PTHR46844">
    <property type="entry name" value="SLR5058 PROTEIN"/>
    <property type="match status" value="1"/>
</dbReference>
<reference evidence="3 4" key="1">
    <citation type="submission" date="2013-02" db="EMBL/GenBank/DDBJ databases">
        <title>Draft genome sequence of Amycolatopsis vancoresmycina strain DSM 44592T.</title>
        <authorList>
            <person name="Kumar S."/>
            <person name="Kaur N."/>
            <person name="Kaur C."/>
            <person name="Raghava G.P.S."/>
            <person name="Mayilraj S."/>
        </authorList>
    </citation>
    <scope>NUCLEOTIDE SEQUENCE [LARGE SCALE GENOMIC DNA]</scope>
    <source>
        <strain evidence="3 4">DSM 44592</strain>
    </source>
</reference>
<protein>
    <submittedName>
        <fullName evidence="3">Signal transduction protein</fullName>
    </submittedName>
</protein>
<dbReference type="InterPro" id="IPR027417">
    <property type="entry name" value="P-loop_NTPase"/>
</dbReference>
<keyword evidence="4" id="KW-1185">Reference proteome</keyword>
<evidence type="ECO:0000313" key="3">
    <source>
        <dbReference type="EMBL" id="EOD64697.1"/>
    </source>
</evidence>
<feature type="domain" description="NACHT" evidence="2">
    <location>
        <begin position="130"/>
        <end position="297"/>
    </location>
</feature>
<dbReference type="eggNOG" id="COG5635">
    <property type="taxonomic scope" value="Bacteria"/>
</dbReference>
<sequence>MTGHHNEITGGTFSGPVVQAGSIEQLSIHLGGEAPPRPPLTSWADRPELTPRLRDLLTAQQGATESLPYTLLGVRQPDLVDVYVQQTMRAQATDRSPEPDRGAAEPERRSGEPGERTLTMTEALNRGGHLLITGEPGAGKSTVGYMYVQQISKYWLGADRGGPPIAEPVLPVRIPARALAENAAWGELLASGLQAVLGQRLDEKPRPDLLARRALGARWLVFIDGLDEIVEPQTRAQVIAALADRIRRSMDHRLVITTRPLPHHELLPLERTDIDGFQIQPFSPVELEEFARVWFRDQNPLEPVKQAGQAAEFVRQIRDSRLRELVRNPLQATIAAIAHTLEPGRPLPNSRIDLYGRFMAYLLDEGASRRDTFAELRRGARDHPARLALLDWLQGQRVDLVEHLAVHRLETESPLIEAAQEWVTARRADVPDGWQGDLRAVLTGTGVFVPREGDLEFRHHSFAEFLAARSRAGEIPAEFPDLEEWIERGLSGAKRVFALFTFVLWGRENHDVGRVLRALLQGTGERVLLAGRLVGEGIDVDDELTAAVVDRLLDLLVCQGVRDDPWDDVESVGEVLSLLMPQMLGSRGLDRLRALRDGADLAEAIRIEAAAVLGRLTDAQAAADWLEGFLRNASLAGMRRGAEVLREVVPDGARRVDDVVTRIAATNEHDRVLTMALISLLLQVDRTASAAKMVRDLVDDLRAGADFEEADFAYTENDSRLADSWDEGVASWGVLADLAARAGCQDEALWAARRAFVSPDPRVAEFRDAVDAVLSVGQPDAVAEVVGATAERSTRHLVEAAAALQAKLHSAAALELASQALANPHAGEVEWIVAAGVFSSCNATDSLLEQVEKLPRQSAHRLIKAVSPFFPKSHPMVREAARLTITDGSFGYGDFDSACRVLLDGADQEDARFVYEASVNRGPDFWVRAAISLSLSGHQVLGDELIAKVRAGAAVDGWIDLALGLDDDKHSDVVTELLTAAVEQDSEVSEYRQRRFAVALNGVGMKAQAIRLVKGGFDESFGSIGPASWVELWIEIGGAAEAESISTEVLKRDINAEQRMSVAEEFAKAGLLNPAIKVWLDVLRHHGEAVDQGVLAAYSLAKCGHRADAAALLTGTLADKRLPARVRDRLRSLHAWVTAG</sequence>
<dbReference type="RefSeq" id="WP_004558501.1">
    <property type="nucleotide sequence ID" value="NZ_AOUO01000489.1"/>
</dbReference>
<dbReference type="Proteomes" id="UP000014139">
    <property type="component" value="Unassembled WGS sequence"/>
</dbReference>
<dbReference type="InterPro" id="IPR007111">
    <property type="entry name" value="NACHT_NTPase"/>
</dbReference>
<evidence type="ECO:0000313" key="4">
    <source>
        <dbReference type="Proteomes" id="UP000014139"/>
    </source>
</evidence>
<evidence type="ECO:0000259" key="2">
    <source>
        <dbReference type="Pfam" id="PF05729"/>
    </source>
</evidence>
<gene>
    <name evidence="3" type="ORF">H480_30466</name>
</gene>
<dbReference type="EMBL" id="AOUO01000489">
    <property type="protein sequence ID" value="EOD64697.1"/>
    <property type="molecule type" value="Genomic_DNA"/>
</dbReference>
<dbReference type="PANTHER" id="PTHR46844:SF1">
    <property type="entry name" value="SLR5058 PROTEIN"/>
    <property type="match status" value="1"/>
</dbReference>
<dbReference type="SUPFAM" id="SSF52540">
    <property type="entry name" value="P-loop containing nucleoside triphosphate hydrolases"/>
    <property type="match status" value="1"/>
</dbReference>
<dbReference type="PATRIC" id="fig|1292037.4.peg.5729"/>
<accession>R1FZH5</accession>
<dbReference type="AlphaFoldDB" id="R1FZH5"/>
<dbReference type="OrthoDB" id="135105at2"/>
<comment type="caution">
    <text evidence="3">The sequence shown here is derived from an EMBL/GenBank/DDBJ whole genome shotgun (WGS) entry which is preliminary data.</text>
</comment>
<feature type="compositionally biased region" description="Basic and acidic residues" evidence="1">
    <location>
        <begin position="95"/>
        <end position="115"/>
    </location>
</feature>
<dbReference type="Gene3D" id="3.40.50.300">
    <property type="entry name" value="P-loop containing nucleotide triphosphate hydrolases"/>
    <property type="match status" value="1"/>
</dbReference>